<dbReference type="PANTHER" id="PTHR43194">
    <property type="entry name" value="HYDROLASE ALPHA/BETA FOLD FAMILY"/>
    <property type="match status" value="1"/>
</dbReference>
<protein>
    <submittedName>
        <fullName evidence="3">Acetoin dehydrogenase E2 subunit dihydrolipoyllysine-residue acetyltransferase</fullName>
    </submittedName>
</protein>
<dbReference type="PANTHER" id="PTHR43194:SF2">
    <property type="entry name" value="PEROXISOMAL MEMBRANE PROTEIN LPX1"/>
    <property type="match status" value="1"/>
</dbReference>
<evidence type="ECO:0000313" key="4">
    <source>
        <dbReference type="Proteomes" id="UP000065734"/>
    </source>
</evidence>
<dbReference type="EMBL" id="AP014854">
    <property type="protein sequence ID" value="BAR98586.1"/>
    <property type="molecule type" value="Genomic_DNA"/>
</dbReference>
<dbReference type="KEGG" id="bvr:BVIR_349"/>
<reference evidence="2" key="1">
    <citation type="journal article" date="2015" name="Genome Announc.">
        <title>Complete Genome Sequence of the Bacteriochlorophyll b-Producing Photosynthetic Bacterium Blastochloris viridis.</title>
        <authorList>
            <person name="Tsukatani Y."/>
            <person name="Hirose Y."/>
            <person name="Harada J."/>
            <person name="Misawa N."/>
            <person name="Mori K."/>
            <person name="Inoue K."/>
            <person name="Tamiaki H."/>
        </authorList>
    </citation>
    <scope>NUCLEOTIDE SEQUENCE [LARGE SCALE GENOMIC DNA]</scope>
    <source>
        <strain evidence="2">DSM 133</strain>
    </source>
</reference>
<feature type="domain" description="AB hydrolase-1" evidence="1">
    <location>
        <begin position="52"/>
        <end position="245"/>
    </location>
</feature>
<dbReference type="Proteomes" id="UP000065734">
    <property type="component" value="Chromosome I"/>
</dbReference>
<evidence type="ECO:0000259" key="1">
    <source>
        <dbReference type="Pfam" id="PF00561"/>
    </source>
</evidence>
<dbReference type="Pfam" id="PF00561">
    <property type="entry name" value="Abhydrolase_1"/>
    <property type="match status" value="1"/>
</dbReference>
<dbReference type="AlphaFoldDB" id="A0A0H5BE08"/>
<proteinExistence type="predicted"/>
<dbReference type="Gene3D" id="3.40.50.1820">
    <property type="entry name" value="alpha/beta hydrolase"/>
    <property type="match status" value="1"/>
</dbReference>
<dbReference type="InterPro" id="IPR000073">
    <property type="entry name" value="AB_hydrolase_1"/>
</dbReference>
<keyword evidence="4" id="KW-1185">Reference proteome</keyword>
<accession>A0A0H5BE08</accession>
<dbReference type="RefSeq" id="WP_055036161.1">
    <property type="nucleotide sequence ID" value="NZ_AP014854.2"/>
</dbReference>
<dbReference type="InterPro" id="IPR029058">
    <property type="entry name" value="AB_hydrolase_fold"/>
</dbReference>
<organism evidence="3 4">
    <name type="scientific">Blastochloris viridis</name>
    <name type="common">Rhodopseudomonas viridis</name>
    <dbReference type="NCBI Taxonomy" id="1079"/>
    <lineage>
        <taxon>Bacteria</taxon>
        <taxon>Pseudomonadati</taxon>
        <taxon>Pseudomonadota</taxon>
        <taxon>Alphaproteobacteria</taxon>
        <taxon>Hyphomicrobiales</taxon>
        <taxon>Blastochloridaceae</taxon>
        <taxon>Blastochloris</taxon>
    </lineage>
</organism>
<keyword evidence="3" id="KW-0808">Transferase</keyword>
<evidence type="ECO:0000313" key="3">
    <source>
        <dbReference type="EMBL" id="CUU44070.1"/>
    </source>
</evidence>
<reference evidence="4" key="3">
    <citation type="journal article" date="2016" name="Genome Announc.">
        <title>Revised genome sequence of the purple photosynthetic bacterium Blastochloris viridis.</title>
        <authorList>
            <person name="Liu L.N."/>
            <person name="Faulkner M."/>
            <person name="Liu X."/>
            <person name="Huang F."/>
            <person name="Darby A.C."/>
            <person name="Hall N."/>
        </authorList>
    </citation>
    <scope>NUCLEOTIDE SEQUENCE [LARGE SCALE GENOMIC DNA]</scope>
    <source>
        <strain evidence="4">ATCC 19567 / DSM 133 / F</strain>
    </source>
</reference>
<gene>
    <name evidence="2" type="ORF">BV133_993</name>
    <name evidence="3" type="ORF">BVIRIDIS_31160</name>
</gene>
<sequence>MARTAVVESRGAKIELSLPDQADAAPRILAVACGDVASLLSKVSQPIAEMQLRGFGQSRVNADAANVGAFNLSHYVADFDVALQRTDMEKAVLLGYSHGGYFTTVYALRNPDKVKGLILVEPALFTDRDDLERRAKLAEGGKETEAIQVMLSYVDRGTGLDEDKSAKVAKQITGAAQNAATIANEFRIRAENPISERELAELKIPVLLIGGTKSRVADMVVKAAQIIPYANVFWVRGAGHLDLLFDGDKKFADQIAGAVNAFVATL</sequence>
<dbReference type="STRING" id="1079.BVIR_349"/>
<evidence type="ECO:0000313" key="2">
    <source>
        <dbReference type="EMBL" id="BAR98586.1"/>
    </source>
</evidence>
<dbReference type="InterPro" id="IPR050228">
    <property type="entry name" value="Carboxylesterase_BioH"/>
</dbReference>
<name>A0A0H5BE08_BLAVI</name>
<reference evidence="3" key="2">
    <citation type="submission" date="2015-11" db="EMBL/GenBank/DDBJ databases">
        <authorList>
            <person name="Zhang Y."/>
            <person name="Guo Z."/>
        </authorList>
    </citation>
    <scope>NUCLEOTIDE SEQUENCE</scope>
    <source>
        <strain evidence="3">1</strain>
    </source>
</reference>
<dbReference type="SUPFAM" id="SSF53474">
    <property type="entry name" value="alpha/beta-Hydrolases"/>
    <property type="match status" value="1"/>
</dbReference>
<dbReference type="EMBL" id="LN907867">
    <property type="protein sequence ID" value="CUU44070.1"/>
    <property type="molecule type" value="Genomic_DNA"/>
</dbReference>
<dbReference type="GO" id="GO:0016740">
    <property type="term" value="F:transferase activity"/>
    <property type="evidence" value="ECO:0007669"/>
    <property type="project" value="UniProtKB-KW"/>
</dbReference>